<keyword evidence="2" id="KW-0853">WD repeat</keyword>
<dbReference type="GO" id="GO:0000118">
    <property type="term" value="C:histone deacetylase complex"/>
    <property type="evidence" value="ECO:0007669"/>
    <property type="project" value="TreeGrafter"/>
</dbReference>
<protein>
    <submittedName>
        <fullName evidence="6">Uncharacterized protein</fullName>
    </submittedName>
</protein>
<accession>A0A0D3D859</accession>
<sequence length="222" mass="25975">MGQIKKIDRRQKAIGIGCKRSGPNTNSSRGEPRSLMTIGVRLLLGFTHATFTIGYEAWINKCNIDGNMVPPGALVKFVQKGLHYMEMEANLSNGAADIDEEFSFFQPLDLISKDVNELQVMLRESKRKERDKEKDRERSKENEKEVEREHDGDCSQMKDKDRHEKQKEREREREKMEREKEREREKIEREALEGERLKLCHYKKTRRIPTEVPTDTNVVGNL</sequence>
<dbReference type="GO" id="GO:0006357">
    <property type="term" value="P:regulation of transcription by RNA polymerase II"/>
    <property type="evidence" value="ECO:0007669"/>
    <property type="project" value="TreeGrafter"/>
</dbReference>
<reference evidence="6 7" key="1">
    <citation type="journal article" date="2014" name="Genome Biol.">
        <title>Transcriptome and methylome profiling reveals relics of genome dominance in the mesopolyploid Brassica oleracea.</title>
        <authorList>
            <person name="Parkin I.A."/>
            <person name="Koh C."/>
            <person name="Tang H."/>
            <person name="Robinson S.J."/>
            <person name="Kagale S."/>
            <person name="Clarke W.E."/>
            <person name="Town C.D."/>
            <person name="Nixon J."/>
            <person name="Krishnakumar V."/>
            <person name="Bidwell S.L."/>
            <person name="Denoeud F."/>
            <person name="Belcram H."/>
            <person name="Links M.G."/>
            <person name="Just J."/>
            <person name="Clarke C."/>
            <person name="Bender T."/>
            <person name="Huebert T."/>
            <person name="Mason A.S."/>
            <person name="Pires J.C."/>
            <person name="Barker G."/>
            <person name="Moore J."/>
            <person name="Walley P.G."/>
            <person name="Manoli S."/>
            <person name="Batley J."/>
            <person name="Edwards D."/>
            <person name="Nelson M.N."/>
            <person name="Wang X."/>
            <person name="Paterson A.H."/>
            <person name="King G."/>
            <person name="Bancroft I."/>
            <person name="Chalhoub B."/>
            <person name="Sharpe A.G."/>
        </authorList>
    </citation>
    <scope>NUCLEOTIDE SEQUENCE</scope>
    <source>
        <strain evidence="6 7">cv. TO1000</strain>
    </source>
</reference>
<name>A0A0D3D859_BRAOL</name>
<evidence type="ECO:0000256" key="2">
    <source>
        <dbReference type="ARBA" id="ARBA00022574"/>
    </source>
</evidence>
<dbReference type="Proteomes" id="UP000032141">
    <property type="component" value="Chromosome C7"/>
</dbReference>
<evidence type="ECO:0000313" key="6">
    <source>
        <dbReference type="EnsemblPlants" id="Bo7g063760.1"/>
    </source>
</evidence>
<evidence type="ECO:0000256" key="1">
    <source>
        <dbReference type="ARBA" id="ARBA00004123"/>
    </source>
</evidence>
<dbReference type="EnsemblPlants" id="Bo7g063760.1">
    <property type="protein sequence ID" value="Bo7g063760.1"/>
    <property type="gene ID" value="Bo7g063760"/>
</dbReference>
<keyword evidence="4" id="KW-0539">Nucleus</keyword>
<dbReference type="GO" id="GO:0003714">
    <property type="term" value="F:transcription corepressor activity"/>
    <property type="evidence" value="ECO:0007669"/>
    <property type="project" value="InterPro"/>
</dbReference>
<dbReference type="eggNOG" id="KOG0273">
    <property type="taxonomic scope" value="Eukaryota"/>
</dbReference>
<dbReference type="AlphaFoldDB" id="A0A0D3D859"/>
<comment type="subcellular location">
    <subcellularLocation>
        <location evidence="1">Nucleus</location>
    </subcellularLocation>
</comment>
<organism evidence="6 7">
    <name type="scientific">Brassica oleracea var. oleracea</name>
    <dbReference type="NCBI Taxonomy" id="109376"/>
    <lineage>
        <taxon>Eukaryota</taxon>
        <taxon>Viridiplantae</taxon>
        <taxon>Streptophyta</taxon>
        <taxon>Embryophyta</taxon>
        <taxon>Tracheophyta</taxon>
        <taxon>Spermatophyta</taxon>
        <taxon>Magnoliopsida</taxon>
        <taxon>eudicotyledons</taxon>
        <taxon>Gunneridae</taxon>
        <taxon>Pentapetalae</taxon>
        <taxon>rosids</taxon>
        <taxon>malvids</taxon>
        <taxon>Brassicales</taxon>
        <taxon>Brassicaceae</taxon>
        <taxon>Brassiceae</taxon>
        <taxon>Brassica</taxon>
    </lineage>
</organism>
<evidence type="ECO:0000256" key="4">
    <source>
        <dbReference type="ARBA" id="ARBA00023242"/>
    </source>
</evidence>
<dbReference type="PANTHER" id="PTHR22846">
    <property type="entry name" value="WD40 REPEAT PROTEIN"/>
    <property type="match status" value="1"/>
</dbReference>
<feature type="region of interest" description="Disordered" evidence="5">
    <location>
        <begin position="125"/>
        <end position="190"/>
    </location>
</feature>
<evidence type="ECO:0000256" key="3">
    <source>
        <dbReference type="ARBA" id="ARBA00022737"/>
    </source>
</evidence>
<dbReference type="Gene3D" id="1.20.960.30">
    <property type="match status" value="1"/>
</dbReference>
<dbReference type="InterPro" id="IPR045183">
    <property type="entry name" value="Ebi-like"/>
</dbReference>
<evidence type="ECO:0000313" key="7">
    <source>
        <dbReference type="Proteomes" id="UP000032141"/>
    </source>
</evidence>
<dbReference type="OMA" id="AIGIGCK"/>
<dbReference type="Gramene" id="Bo7g063760.1">
    <property type="protein sequence ID" value="Bo7g063760.1"/>
    <property type="gene ID" value="Bo7g063760"/>
</dbReference>
<keyword evidence="3" id="KW-0677">Repeat</keyword>
<reference evidence="6" key="2">
    <citation type="submission" date="2015-03" db="UniProtKB">
        <authorList>
            <consortium name="EnsemblPlants"/>
        </authorList>
    </citation>
    <scope>IDENTIFICATION</scope>
</reference>
<dbReference type="HOGENOM" id="CLU_1246905_0_0_1"/>
<keyword evidence="7" id="KW-1185">Reference proteome</keyword>
<proteinExistence type="predicted"/>
<dbReference type="STRING" id="109376.A0A0D3D859"/>
<evidence type="ECO:0000256" key="5">
    <source>
        <dbReference type="SAM" id="MobiDB-lite"/>
    </source>
</evidence>
<dbReference type="PANTHER" id="PTHR22846:SF2">
    <property type="entry name" value="F-BOX-LIKE_WD REPEAT-CONTAINING PROTEIN EBI"/>
    <property type="match status" value="1"/>
</dbReference>